<protein>
    <recommendedName>
        <fullName evidence="2">N-acetyltransferase domain-containing protein</fullName>
    </recommendedName>
</protein>
<keyword evidence="4" id="KW-1185">Reference proteome</keyword>
<evidence type="ECO:0000256" key="1">
    <source>
        <dbReference type="SAM" id="MobiDB-lite"/>
    </source>
</evidence>
<dbReference type="InterPro" id="IPR016181">
    <property type="entry name" value="Acyl_CoA_acyltransferase"/>
</dbReference>
<proteinExistence type="predicted"/>
<reference evidence="3 4" key="1">
    <citation type="submission" date="2013-05" db="EMBL/GenBank/DDBJ databases">
        <title>Drechslerella stenobrocha genome reveals carnivorous origination and mechanical trapping mechanism of predatory fungi.</title>
        <authorList>
            <person name="Liu X."/>
            <person name="Zhang W."/>
            <person name="Liu K."/>
        </authorList>
    </citation>
    <scope>NUCLEOTIDE SEQUENCE [LARGE SCALE GENOMIC DNA]</scope>
    <source>
        <strain evidence="3 4">248</strain>
    </source>
</reference>
<gene>
    <name evidence="3" type="ORF">DRE_01008</name>
</gene>
<evidence type="ECO:0000313" key="3">
    <source>
        <dbReference type="EMBL" id="EWC44949.1"/>
    </source>
</evidence>
<dbReference type="PANTHER" id="PTHR43305">
    <property type="entry name" value="FAMILY N-ACETYLTRANSFERASE, PUTATIVE (AFU_ORTHOLOGUE AFUA_2G01380)-RELATED"/>
    <property type="match status" value="1"/>
</dbReference>
<accession>W7HP60</accession>
<dbReference type="Pfam" id="PF00583">
    <property type="entry name" value="Acetyltransf_1"/>
    <property type="match status" value="1"/>
</dbReference>
<feature type="domain" description="N-acetyltransferase" evidence="2">
    <location>
        <begin position="89"/>
        <end position="247"/>
    </location>
</feature>
<dbReference type="GO" id="GO:0016747">
    <property type="term" value="F:acyltransferase activity, transferring groups other than amino-acyl groups"/>
    <property type="evidence" value="ECO:0007669"/>
    <property type="project" value="InterPro"/>
</dbReference>
<dbReference type="SUPFAM" id="SSF55729">
    <property type="entry name" value="Acyl-CoA N-acyltransferases (Nat)"/>
    <property type="match status" value="1"/>
</dbReference>
<dbReference type="CDD" id="cd04301">
    <property type="entry name" value="NAT_SF"/>
    <property type="match status" value="1"/>
</dbReference>
<dbReference type="Proteomes" id="UP000024837">
    <property type="component" value="Unassembled WGS sequence"/>
</dbReference>
<dbReference type="Gene3D" id="3.40.630.30">
    <property type="match status" value="1"/>
</dbReference>
<dbReference type="HOGENOM" id="CLU_013985_11_0_1"/>
<sequence>MSHPGQPPPSPPDADAPQHVLTFTVSPALESDLPDTIDLFTRYANSLHIDLAFQAFAEELAGLPGRYAPPTGQILLARRVTTAPPPPPSELVQGTDSAAAAVVAALTPLPARAGARGWADASANTDESAISSRSGDMSRTSDGSGEAVGCVAVRGITLATGYGSAGVRRCEMKRLYTVPSTRGRGVGRELVARALEVAREIGYEEMYLDTLPSMTAALEMYERFGFERTEAYYHNPHEGVVFLVKRL</sequence>
<feature type="compositionally biased region" description="Polar residues" evidence="1">
    <location>
        <begin position="122"/>
        <end position="143"/>
    </location>
</feature>
<dbReference type="EMBL" id="KI966433">
    <property type="protein sequence ID" value="EWC44949.1"/>
    <property type="molecule type" value="Genomic_DNA"/>
</dbReference>
<dbReference type="OrthoDB" id="41532at2759"/>
<evidence type="ECO:0000313" key="4">
    <source>
        <dbReference type="Proteomes" id="UP000024837"/>
    </source>
</evidence>
<dbReference type="PROSITE" id="PS51186">
    <property type="entry name" value="GNAT"/>
    <property type="match status" value="1"/>
</dbReference>
<dbReference type="PANTHER" id="PTHR43305:SF1">
    <property type="entry name" value="FAMILY N-ACETYLTRANSFERASE, PUTATIVE (AFU_ORTHOLOGUE AFUA_2G01380)-RELATED"/>
    <property type="match status" value="1"/>
</dbReference>
<evidence type="ECO:0000259" key="2">
    <source>
        <dbReference type="PROSITE" id="PS51186"/>
    </source>
</evidence>
<feature type="region of interest" description="Disordered" evidence="1">
    <location>
        <begin position="117"/>
        <end position="144"/>
    </location>
</feature>
<organism evidence="3 4">
    <name type="scientific">Drechslerella stenobrocha 248</name>
    <dbReference type="NCBI Taxonomy" id="1043628"/>
    <lineage>
        <taxon>Eukaryota</taxon>
        <taxon>Fungi</taxon>
        <taxon>Dikarya</taxon>
        <taxon>Ascomycota</taxon>
        <taxon>Pezizomycotina</taxon>
        <taxon>Orbiliomycetes</taxon>
        <taxon>Orbiliales</taxon>
        <taxon>Orbiliaceae</taxon>
        <taxon>Drechslerella</taxon>
    </lineage>
</organism>
<name>W7HP60_9PEZI</name>
<dbReference type="InterPro" id="IPR000182">
    <property type="entry name" value="GNAT_dom"/>
</dbReference>
<dbReference type="AlphaFoldDB" id="W7HP60"/>
<dbReference type="InterPro" id="IPR052777">
    <property type="entry name" value="Acetyltransferase_Enz"/>
</dbReference>